<dbReference type="InterPro" id="IPR029052">
    <property type="entry name" value="Metallo-depent_PP-like"/>
</dbReference>
<reference evidence="2" key="1">
    <citation type="submission" date="2022-09" db="EMBL/GenBank/DDBJ databases">
        <title>Comparative genomics and taxonomic characterization of three novel marine species of genus Reichenbachiella exhibiting antioxidant and polysaccharide degradation activities.</title>
        <authorList>
            <person name="Muhammad N."/>
            <person name="Lee Y.-J."/>
            <person name="Ko J."/>
            <person name="Kim S.-G."/>
        </authorList>
    </citation>
    <scope>NUCLEOTIDE SEQUENCE</scope>
    <source>
        <strain evidence="2">BKB1-1</strain>
    </source>
</reference>
<dbReference type="EMBL" id="CP106679">
    <property type="protein sequence ID" value="UXP32835.1"/>
    <property type="molecule type" value="Genomic_DNA"/>
</dbReference>
<organism evidence="2 3">
    <name type="scientific">Reichenbachiella agarivorans</name>
    <dbReference type="NCBI Taxonomy" id="2979464"/>
    <lineage>
        <taxon>Bacteria</taxon>
        <taxon>Pseudomonadati</taxon>
        <taxon>Bacteroidota</taxon>
        <taxon>Cytophagia</taxon>
        <taxon>Cytophagales</taxon>
        <taxon>Reichenbachiellaceae</taxon>
        <taxon>Reichenbachiella</taxon>
    </lineage>
</organism>
<keyword evidence="3" id="KW-1185">Reference proteome</keyword>
<feature type="domain" description="Calcineurin-like phosphoesterase" evidence="1">
    <location>
        <begin position="28"/>
        <end position="146"/>
    </location>
</feature>
<accession>A0ABY6CX66</accession>
<dbReference type="RefSeq" id="WP_262310267.1">
    <property type="nucleotide sequence ID" value="NZ_CP106679.1"/>
</dbReference>
<name>A0ABY6CX66_9BACT</name>
<evidence type="ECO:0000313" key="3">
    <source>
        <dbReference type="Proteomes" id="UP001065174"/>
    </source>
</evidence>
<dbReference type="Proteomes" id="UP001065174">
    <property type="component" value="Chromosome"/>
</dbReference>
<gene>
    <name evidence="2" type="ORF">N6H18_02535</name>
</gene>
<proteinExistence type="predicted"/>
<sequence>MKTILCAILIGMVSTSCSNLTEPKQSIQIAFMADVHLHDVYAKFDNTDYQGILNPKNNQHATIRTMASQLHSTRIFNENYFAFVAALDDVVGRGIKYVVMPGDFSDDGQPMNILALQSILQQYSSEHGITFLLATGNHDPVRPFDMPAGKTDFLGIGGREQVIMSQTGLYEARSVEELPTVITPSVQKSGYESIIHSLSDFGFYPKKQDLYWSTPFASYDYDDYDFDLAQEEAQLSRRTFQIGEKGFVVPDVSYVTEPIKGVWFLSIDGNVYIPKESAHDNYLDPNNYGDASIGYNEVLTHKQHLIEWVKKVSDEAKKHNKVLIPFSHFPMIDFNDDATADIRNLFGADKMQLHRVPQEDVAMIFADAGLKVHFGGHMHINDTGKRKTSQGNSLINVQVPSLAAYIPAYKIATIQEDALEIETVPLHDVPRYNELFELYRMEHDYLTSQNDPNIWNKEILKAKNYHDYTQWHLKELIRFRFLEDWPVQLKQQLLALRGSDLLFASQQGDPREFSQTLVSKNYSDESIELSIQVAAGIGMTIQDFEAWTGYDLILDFYRLHSADELGFADIGAKRLKQYEFLLSVMPTDATDPLQRQIYQTFHIIDLFAHGAPADHFMIDMKDGNVTRITE</sequence>
<evidence type="ECO:0000313" key="2">
    <source>
        <dbReference type="EMBL" id="UXP32835.1"/>
    </source>
</evidence>
<dbReference type="PROSITE" id="PS51257">
    <property type="entry name" value="PROKAR_LIPOPROTEIN"/>
    <property type="match status" value="1"/>
</dbReference>
<evidence type="ECO:0000259" key="1">
    <source>
        <dbReference type="Pfam" id="PF00149"/>
    </source>
</evidence>
<dbReference type="SUPFAM" id="SSF56300">
    <property type="entry name" value="Metallo-dependent phosphatases"/>
    <property type="match status" value="1"/>
</dbReference>
<dbReference type="InterPro" id="IPR004843">
    <property type="entry name" value="Calcineurin-like_PHP"/>
</dbReference>
<protein>
    <submittedName>
        <fullName evidence="2">Metallophosphoesterase</fullName>
    </submittedName>
</protein>
<dbReference type="Pfam" id="PF00149">
    <property type="entry name" value="Metallophos"/>
    <property type="match status" value="1"/>
</dbReference>
<dbReference type="Gene3D" id="3.60.21.10">
    <property type="match status" value="2"/>
</dbReference>